<dbReference type="AlphaFoldDB" id="C0BUB5"/>
<reference evidence="1 2" key="2">
    <citation type="submission" date="2009-02" db="EMBL/GenBank/DDBJ databases">
        <authorList>
            <person name="Fulton L."/>
            <person name="Clifton S."/>
            <person name="Fulton B."/>
            <person name="Xu J."/>
            <person name="Minx P."/>
            <person name="Pepin K.H."/>
            <person name="Johnson M."/>
            <person name="Bhonagiri V."/>
            <person name="Nash W.E."/>
            <person name="Mardis E.R."/>
            <person name="Wilson R.K."/>
        </authorList>
    </citation>
    <scope>NUCLEOTIDE SEQUENCE [LARGE SCALE GENOMIC DNA]</scope>
    <source>
        <strain evidence="1 2">DSM 20438</strain>
    </source>
</reference>
<gene>
    <name evidence="1" type="ORF">BIFPSEUDO_03997</name>
</gene>
<proteinExistence type="predicted"/>
<evidence type="ECO:0000313" key="2">
    <source>
        <dbReference type="Proteomes" id="UP000003875"/>
    </source>
</evidence>
<protein>
    <submittedName>
        <fullName evidence="1">Uncharacterized protein</fullName>
    </submittedName>
</protein>
<name>C0BUB5_BIFPS</name>
<dbReference type="EMBL" id="ABXX02000004">
    <property type="protein sequence ID" value="EEG70256.1"/>
    <property type="molecule type" value="Genomic_DNA"/>
</dbReference>
<comment type="caution">
    <text evidence="1">The sequence shown here is derived from an EMBL/GenBank/DDBJ whole genome shotgun (WGS) entry which is preliminary data.</text>
</comment>
<organism evidence="1 2">
    <name type="scientific">Bifidobacterium pseudocatenulatum DSM 20438 = JCM 1200 = LMG 10505</name>
    <dbReference type="NCBI Taxonomy" id="547043"/>
    <lineage>
        <taxon>Bacteria</taxon>
        <taxon>Bacillati</taxon>
        <taxon>Actinomycetota</taxon>
        <taxon>Actinomycetes</taxon>
        <taxon>Bifidobacteriales</taxon>
        <taxon>Bifidobacteriaceae</taxon>
        <taxon>Bifidobacterium</taxon>
    </lineage>
</organism>
<accession>C0BUB5</accession>
<reference evidence="1 2" key="1">
    <citation type="submission" date="2009-02" db="EMBL/GenBank/DDBJ databases">
        <title>Draft genome sequence of Bifidobacterium pseudocatenulatum (DSM 20438).</title>
        <authorList>
            <person name="Sudarsanam P."/>
            <person name="Ley R."/>
            <person name="Guruge J."/>
            <person name="Turnbaugh P.J."/>
            <person name="Mahowald M."/>
            <person name="Liep D."/>
            <person name="Gordon J."/>
        </authorList>
    </citation>
    <scope>NUCLEOTIDE SEQUENCE [LARGE SCALE GENOMIC DNA]</scope>
    <source>
        <strain evidence="1 2">DSM 20438</strain>
    </source>
</reference>
<dbReference type="Proteomes" id="UP000003875">
    <property type="component" value="Unassembled WGS sequence"/>
</dbReference>
<sequence>MWITFGRSVDKSSGYPQPRRFEKVIHKTMWIVHNSSTGDSGVSNGFSTEKSLICV</sequence>
<evidence type="ECO:0000313" key="1">
    <source>
        <dbReference type="EMBL" id="EEG70256.1"/>
    </source>
</evidence>